<dbReference type="InterPro" id="IPR000428">
    <property type="entry name" value="Cu-bd"/>
</dbReference>
<dbReference type="Proteomes" id="UP000236497">
    <property type="component" value="Unassembled WGS sequence"/>
</dbReference>
<keyword evidence="4" id="KW-1185">Reference proteome</keyword>
<organism evidence="3 4">
    <name type="scientific">Herbinix hemicellulosilytica</name>
    <dbReference type="NCBI Taxonomy" id="1564487"/>
    <lineage>
        <taxon>Bacteria</taxon>
        <taxon>Bacillati</taxon>
        <taxon>Bacillota</taxon>
        <taxon>Clostridia</taxon>
        <taxon>Lachnospirales</taxon>
        <taxon>Lachnospiraceae</taxon>
        <taxon>Herbinix</taxon>
    </lineage>
</organism>
<dbReference type="InterPro" id="IPR017969">
    <property type="entry name" value="Heavy-metal-associated_CS"/>
</dbReference>
<name>A0A0H5SJD3_HERHM</name>
<evidence type="ECO:0000256" key="1">
    <source>
        <dbReference type="ARBA" id="ARBA00022723"/>
    </source>
</evidence>
<dbReference type="PRINTS" id="PR00944">
    <property type="entry name" value="CUEXPORT"/>
</dbReference>
<dbReference type="SUPFAM" id="SSF55008">
    <property type="entry name" value="HMA, heavy metal-associated domain"/>
    <property type="match status" value="1"/>
</dbReference>
<dbReference type="GO" id="GO:0006825">
    <property type="term" value="P:copper ion transport"/>
    <property type="evidence" value="ECO:0007669"/>
    <property type="project" value="InterPro"/>
</dbReference>
<dbReference type="Gene3D" id="3.30.70.100">
    <property type="match status" value="1"/>
</dbReference>
<sequence length="71" mass="7868">MRKKLMIEGMSCGHCVKHVEDALLELDGVISAKADLEGKCAFVEIDREIGDDIFKKAIEEAGYELVEVKAE</sequence>
<reference evidence="3 4" key="1">
    <citation type="submission" date="2015-06" db="EMBL/GenBank/DDBJ databases">
        <authorList>
            <person name="Wibberg Daniel"/>
        </authorList>
    </citation>
    <scope>NUCLEOTIDE SEQUENCE [LARGE SCALE GENOMIC DNA]</scope>
    <source>
        <strain evidence="3 4">T3/55T</strain>
    </source>
</reference>
<dbReference type="CDD" id="cd00371">
    <property type="entry name" value="HMA"/>
    <property type="match status" value="1"/>
</dbReference>
<keyword evidence="1" id="KW-0479">Metal-binding</keyword>
<proteinExistence type="predicted"/>
<dbReference type="InterPro" id="IPR006121">
    <property type="entry name" value="HMA_dom"/>
</dbReference>
<dbReference type="Pfam" id="PF00403">
    <property type="entry name" value="HMA"/>
    <property type="match status" value="1"/>
</dbReference>
<accession>A0A0H5SJD3</accession>
<dbReference type="RefSeq" id="WP_103203692.1">
    <property type="nucleotide sequence ID" value="NZ_CVTD020000026.1"/>
</dbReference>
<dbReference type="EMBL" id="CVTD020000026">
    <property type="protein sequence ID" value="CRZ35617.1"/>
    <property type="molecule type" value="Genomic_DNA"/>
</dbReference>
<dbReference type="AlphaFoldDB" id="A0A0H5SJD3"/>
<evidence type="ECO:0000313" key="4">
    <source>
        <dbReference type="Proteomes" id="UP000236497"/>
    </source>
</evidence>
<gene>
    <name evidence="3" type="ORF">HHT355_2431</name>
</gene>
<protein>
    <recommendedName>
        <fullName evidence="2">HMA domain-containing protein</fullName>
    </recommendedName>
</protein>
<feature type="domain" description="HMA" evidence="2">
    <location>
        <begin position="1"/>
        <end position="66"/>
    </location>
</feature>
<dbReference type="PROSITE" id="PS01047">
    <property type="entry name" value="HMA_1"/>
    <property type="match status" value="1"/>
</dbReference>
<evidence type="ECO:0000259" key="2">
    <source>
        <dbReference type="PROSITE" id="PS50846"/>
    </source>
</evidence>
<dbReference type="OrthoDB" id="9813965at2"/>
<dbReference type="GO" id="GO:0005507">
    <property type="term" value="F:copper ion binding"/>
    <property type="evidence" value="ECO:0007669"/>
    <property type="project" value="InterPro"/>
</dbReference>
<dbReference type="PROSITE" id="PS50846">
    <property type="entry name" value="HMA_2"/>
    <property type="match status" value="1"/>
</dbReference>
<dbReference type="InterPro" id="IPR036163">
    <property type="entry name" value="HMA_dom_sf"/>
</dbReference>
<evidence type="ECO:0000313" key="3">
    <source>
        <dbReference type="EMBL" id="CRZ35617.1"/>
    </source>
</evidence>